<evidence type="ECO:0000259" key="3">
    <source>
        <dbReference type="Pfam" id="PF16884"/>
    </source>
</evidence>
<protein>
    <recommendedName>
        <fullName evidence="6">Enoyl reductase (ER) domain-containing protein</fullName>
    </recommendedName>
</protein>
<dbReference type="SUPFAM" id="SSF51735">
    <property type="entry name" value="NAD(P)-binding Rossmann-fold domains"/>
    <property type="match status" value="2"/>
</dbReference>
<dbReference type="InterPro" id="IPR041694">
    <property type="entry name" value="ADH_N_2"/>
</dbReference>
<gene>
    <name evidence="4" type="ORF">SADUNF_Sadunf10G0135000</name>
</gene>
<reference evidence="4 5" key="1">
    <citation type="submission" date="2020-10" db="EMBL/GenBank/DDBJ databases">
        <title>Plant Genome Project.</title>
        <authorList>
            <person name="Zhang R.-G."/>
        </authorList>
    </citation>
    <scope>NUCLEOTIDE SEQUENCE [LARGE SCALE GENOMIC DNA]</scope>
    <source>
        <strain evidence="4">FAFU-HL-1</strain>
        <tissue evidence="4">Leaf</tissue>
    </source>
</reference>
<evidence type="ECO:0000256" key="1">
    <source>
        <dbReference type="ARBA" id="ARBA00023002"/>
    </source>
</evidence>
<evidence type="ECO:0000259" key="2">
    <source>
        <dbReference type="Pfam" id="PF00107"/>
    </source>
</evidence>
<keyword evidence="5" id="KW-1185">Reference proteome</keyword>
<evidence type="ECO:0000313" key="4">
    <source>
        <dbReference type="EMBL" id="KAF9674513.1"/>
    </source>
</evidence>
<feature type="domain" description="Alcohol dehydrogenase-like C-terminal" evidence="2">
    <location>
        <begin position="168"/>
        <end position="289"/>
    </location>
</feature>
<accession>A0A835MYS0</accession>
<feature type="domain" description="Oxidoreductase N-terminal" evidence="3">
    <location>
        <begin position="483"/>
        <end position="596"/>
    </location>
</feature>
<organism evidence="4 5">
    <name type="scientific">Salix dunnii</name>
    <dbReference type="NCBI Taxonomy" id="1413687"/>
    <lineage>
        <taxon>Eukaryota</taxon>
        <taxon>Viridiplantae</taxon>
        <taxon>Streptophyta</taxon>
        <taxon>Embryophyta</taxon>
        <taxon>Tracheophyta</taxon>
        <taxon>Spermatophyta</taxon>
        <taxon>Magnoliopsida</taxon>
        <taxon>eudicotyledons</taxon>
        <taxon>Gunneridae</taxon>
        <taxon>Pentapetalae</taxon>
        <taxon>rosids</taxon>
        <taxon>fabids</taxon>
        <taxon>Malpighiales</taxon>
        <taxon>Salicaceae</taxon>
        <taxon>Saliceae</taxon>
        <taxon>Salix</taxon>
    </lineage>
</organism>
<sequence length="747" mass="81826">MKMEGEAVDNKQVIFKGFIDRIPRETDMELKIGKIELKAPKGSGAFLVKNLYLSCDPYMRGRMRENYDSYIPPFLPGQAIQGFGVSKVVDSDDPDFKPGDLVSGLTGWEEFSLMRKHEQLRRIQQDDIPLSYHVGLLGMPGFTAYAGFFEVCSPKIGENVFVSAASGAVGQLVGQLAKLHGCYVVGSAGTSQKVDILKNKLGFDQAFNYKEEPDLNAALKRCFPEGIDIYFDNVGGDMLEAALLNMRIHARIAVCGMVSSNSLSVSKGINNLFSLIPKRIRMQGFLQSDYLHLYPRFFEHVVSNYKQGKIVYIEDMSEGLESAPASFVGLFSGKNVGKQRSRASISEASIQQLLQHPTLSIQAFSGGHLKLEISLDGSPENDGACLSNAKASATPIPTMIALQESDMRIVVKKEFLDGVGESGKRMKGIFYIALEMCLPPAAKSTAPDGSSPPSLKHGSSWLVACPGGAVLRKEMEMVSKQQKQVVLKDYVRGYPKESDFKLRSSDTNCGLPNGSRAVLLKNLCLACDPYMRHRMSNQVSHPGTIIMSYSPGSVLVGYGVSKVIQSTHPGFQEGDFVWGLTGWEEYTMVPNPERLNKISYTGVPLSYYTGILGTGGIAAYVGFYKLCSPKAGETVYVSSACGGVGQLVGQFAKMMSCYVVGSASTEEKVNLSKTKFGFDDAFNYKEHDLAAALKRYFPGGIDIYFDNVGGKMLDEVIMHMKPQRVVFLLKRVSIFLYLTSVYGNANV</sequence>
<name>A0A835MYS0_9ROSI</name>
<evidence type="ECO:0000313" key="5">
    <source>
        <dbReference type="Proteomes" id="UP000657918"/>
    </source>
</evidence>
<dbReference type="PANTHER" id="PTHR43205">
    <property type="entry name" value="PROSTAGLANDIN REDUCTASE"/>
    <property type="match status" value="1"/>
</dbReference>
<dbReference type="AlphaFoldDB" id="A0A835MYS0"/>
<dbReference type="Pfam" id="PF00107">
    <property type="entry name" value="ADH_zinc_N"/>
    <property type="match status" value="2"/>
</dbReference>
<dbReference type="EMBL" id="JADGMS010000010">
    <property type="protein sequence ID" value="KAF9674513.1"/>
    <property type="molecule type" value="Genomic_DNA"/>
</dbReference>
<feature type="domain" description="Oxidoreductase N-terminal" evidence="3">
    <location>
        <begin position="12"/>
        <end position="116"/>
    </location>
</feature>
<dbReference type="InterPro" id="IPR045010">
    <property type="entry name" value="MDR_fam"/>
</dbReference>
<dbReference type="Gene3D" id="3.90.180.10">
    <property type="entry name" value="Medium-chain alcohol dehydrogenases, catalytic domain"/>
    <property type="match status" value="2"/>
</dbReference>
<dbReference type="CDD" id="cd08295">
    <property type="entry name" value="double_bond_reductase_like"/>
    <property type="match status" value="1"/>
</dbReference>
<dbReference type="InterPro" id="IPR011032">
    <property type="entry name" value="GroES-like_sf"/>
</dbReference>
<dbReference type="OrthoDB" id="809632at2759"/>
<dbReference type="Proteomes" id="UP000657918">
    <property type="component" value="Unassembled WGS sequence"/>
</dbReference>
<comment type="caution">
    <text evidence="4">The sequence shown here is derived from an EMBL/GenBank/DDBJ whole genome shotgun (WGS) entry which is preliminary data.</text>
</comment>
<dbReference type="GO" id="GO:0016628">
    <property type="term" value="F:oxidoreductase activity, acting on the CH-CH group of donors, NAD or NADP as acceptor"/>
    <property type="evidence" value="ECO:0007669"/>
    <property type="project" value="InterPro"/>
</dbReference>
<dbReference type="InterPro" id="IPR036291">
    <property type="entry name" value="NAD(P)-bd_dom_sf"/>
</dbReference>
<proteinExistence type="predicted"/>
<evidence type="ECO:0008006" key="6">
    <source>
        <dbReference type="Google" id="ProtNLM"/>
    </source>
</evidence>
<dbReference type="Pfam" id="PF16884">
    <property type="entry name" value="ADH_N_2"/>
    <property type="match status" value="2"/>
</dbReference>
<dbReference type="InterPro" id="IPR013149">
    <property type="entry name" value="ADH-like_C"/>
</dbReference>
<feature type="domain" description="Alcohol dehydrogenase-like C-terminal" evidence="2">
    <location>
        <begin position="643"/>
        <end position="723"/>
    </location>
</feature>
<keyword evidence="1" id="KW-0560">Oxidoreductase</keyword>
<dbReference type="SUPFAM" id="SSF50129">
    <property type="entry name" value="GroES-like"/>
    <property type="match status" value="2"/>
</dbReference>
<dbReference type="FunFam" id="3.40.50.720:FF:000121">
    <property type="entry name" value="Prostaglandin reductase 2"/>
    <property type="match status" value="1"/>
</dbReference>
<dbReference type="Gene3D" id="3.40.50.720">
    <property type="entry name" value="NAD(P)-binding Rossmann-like Domain"/>
    <property type="match status" value="2"/>
</dbReference>
<dbReference type="PANTHER" id="PTHR43205:SF35">
    <property type="entry name" value="ZINC-BINDING DEHYDROGENASE FAMILY PROTEIN"/>
    <property type="match status" value="1"/>
</dbReference>